<dbReference type="Gene3D" id="1.10.10.60">
    <property type="entry name" value="Homeodomain-like"/>
    <property type="match status" value="1"/>
</dbReference>
<evidence type="ECO:0000256" key="3">
    <source>
        <dbReference type="ARBA" id="ARBA00023163"/>
    </source>
</evidence>
<keyword evidence="6" id="KW-1185">Reference proteome</keyword>
<evidence type="ECO:0000313" key="6">
    <source>
        <dbReference type="Proteomes" id="UP001239462"/>
    </source>
</evidence>
<evidence type="ECO:0000256" key="2">
    <source>
        <dbReference type="ARBA" id="ARBA00023125"/>
    </source>
</evidence>
<dbReference type="InterPro" id="IPR050204">
    <property type="entry name" value="AraC_XylS_family_regulators"/>
</dbReference>
<name>A0ABT7PFA8_9BACT</name>
<dbReference type="InterPro" id="IPR009057">
    <property type="entry name" value="Homeodomain-like_sf"/>
</dbReference>
<organism evidence="5 6">
    <name type="scientific">Roseiconus lacunae</name>
    <dbReference type="NCBI Taxonomy" id="2605694"/>
    <lineage>
        <taxon>Bacteria</taxon>
        <taxon>Pseudomonadati</taxon>
        <taxon>Planctomycetota</taxon>
        <taxon>Planctomycetia</taxon>
        <taxon>Pirellulales</taxon>
        <taxon>Pirellulaceae</taxon>
        <taxon>Roseiconus</taxon>
    </lineage>
</organism>
<gene>
    <name evidence="5" type="ORF">QTN89_07030</name>
</gene>
<evidence type="ECO:0000256" key="1">
    <source>
        <dbReference type="ARBA" id="ARBA00023015"/>
    </source>
</evidence>
<proteinExistence type="predicted"/>
<keyword evidence="3" id="KW-0804">Transcription</keyword>
<feature type="domain" description="HTH araC/xylS-type" evidence="4">
    <location>
        <begin position="159"/>
        <end position="257"/>
    </location>
</feature>
<accession>A0ABT7PFA8</accession>
<dbReference type="Pfam" id="PF12833">
    <property type="entry name" value="HTH_18"/>
    <property type="match status" value="1"/>
</dbReference>
<evidence type="ECO:0000313" key="5">
    <source>
        <dbReference type="EMBL" id="MDM4015177.1"/>
    </source>
</evidence>
<dbReference type="PANTHER" id="PTHR46796">
    <property type="entry name" value="HTH-TYPE TRANSCRIPTIONAL ACTIVATOR RHAS-RELATED"/>
    <property type="match status" value="1"/>
</dbReference>
<dbReference type="SMART" id="SM00342">
    <property type="entry name" value="HTH_ARAC"/>
    <property type="match status" value="1"/>
</dbReference>
<dbReference type="RefSeq" id="WP_289162672.1">
    <property type="nucleotide sequence ID" value="NZ_CP141221.1"/>
</dbReference>
<dbReference type="Proteomes" id="UP001239462">
    <property type="component" value="Unassembled WGS sequence"/>
</dbReference>
<evidence type="ECO:0000259" key="4">
    <source>
        <dbReference type="PROSITE" id="PS01124"/>
    </source>
</evidence>
<sequence length="261" mass="29774">MSLEGAIITEVTLVDKIERSRTGEFRSQSLPDHLLHVCISGEVDQVAAGVAQRFGAGQAIWYHENEPIRGRVIVAPWIFYTVNFRAPALPPPPLTRRVSRVTNETIDRMRRLHEAWLTTNLSPVRRHLQVHSVLCDVISDLLAEEEQHHRIDRPTQLWWEIESRLRSRLDEPIDLKLLGELSGTSQRSVARACHLATGMSPMKRVKQMRLNYARGLTQLSKMSMTHIALQIGYSRVQEFSRDYRAAFGCTPSQDRSAGPDY</sequence>
<dbReference type="InterPro" id="IPR018060">
    <property type="entry name" value="HTH_AraC"/>
</dbReference>
<dbReference type="PROSITE" id="PS01124">
    <property type="entry name" value="HTH_ARAC_FAMILY_2"/>
    <property type="match status" value="1"/>
</dbReference>
<dbReference type="SUPFAM" id="SSF51215">
    <property type="entry name" value="Regulatory protein AraC"/>
    <property type="match status" value="1"/>
</dbReference>
<keyword evidence="2" id="KW-0238">DNA-binding</keyword>
<dbReference type="EMBL" id="JASZZN010000004">
    <property type="protein sequence ID" value="MDM4015177.1"/>
    <property type="molecule type" value="Genomic_DNA"/>
</dbReference>
<keyword evidence="1" id="KW-0805">Transcription regulation</keyword>
<comment type="caution">
    <text evidence="5">The sequence shown here is derived from an EMBL/GenBank/DDBJ whole genome shotgun (WGS) entry which is preliminary data.</text>
</comment>
<dbReference type="SUPFAM" id="SSF46689">
    <property type="entry name" value="Homeodomain-like"/>
    <property type="match status" value="1"/>
</dbReference>
<protein>
    <submittedName>
        <fullName evidence="5">AraC family transcriptional regulator</fullName>
    </submittedName>
</protein>
<reference evidence="5 6" key="1">
    <citation type="submission" date="2023-06" db="EMBL/GenBank/DDBJ databases">
        <title>Roseiconus lacunae JC819 isolated from Gulf of Mannar region, Tamil Nadu.</title>
        <authorList>
            <person name="Pk S."/>
            <person name="Ch S."/>
            <person name="Ch V.R."/>
        </authorList>
    </citation>
    <scope>NUCLEOTIDE SEQUENCE [LARGE SCALE GENOMIC DNA]</scope>
    <source>
        <strain evidence="5 6">JC819</strain>
    </source>
</reference>
<dbReference type="InterPro" id="IPR037923">
    <property type="entry name" value="HTH-like"/>
</dbReference>